<keyword evidence="3" id="KW-1185">Reference proteome</keyword>
<dbReference type="PANTHER" id="PTHR38926">
    <property type="entry name" value="F-BOX DOMAIN CONTAINING PROTEIN, EXPRESSED"/>
    <property type="match status" value="1"/>
</dbReference>
<dbReference type="Gene3D" id="1.20.1280.50">
    <property type="match status" value="1"/>
</dbReference>
<evidence type="ECO:0000259" key="1">
    <source>
        <dbReference type="Pfam" id="PF12937"/>
    </source>
</evidence>
<evidence type="ECO:0000313" key="2">
    <source>
        <dbReference type="EMBL" id="KAL0581238.1"/>
    </source>
</evidence>
<feature type="domain" description="F-box" evidence="1">
    <location>
        <begin position="139"/>
        <end position="204"/>
    </location>
</feature>
<organism evidence="2 3">
    <name type="scientific">Marasmius crinis-equi</name>
    <dbReference type="NCBI Taxonomy" id="585013"/>
    <lineage>
        <taxon>Eukaryota</taxon>
        <taxon>Fungi</taxon>
        <taxon>Dikarya</taxon>
        <taxon>Basidiomycota</taxon>
        <taxon>Agaricomycotina</taxon>
        <taxon>Agaricomycetes</taxon>
        <taxon>Agaricomycetidae</taxon>
        <taxon>Agaricales</taxon>
        <taxon>Marasmiineae</taxon>
        <taxon>Marasmiaceae</taxon>
        <taxon>Marasmius</taxon>
    </lineage>
</organism>
<dbReference type="Pfam" id="PF12937">
    <property type="entry name" value="F-box-like"/>
    <property type="match status" value="1"/>
</dbReference>
<dbReference type="Proteomes" id="UP001465976">
    <property type="component" value="Unassembled WGS sequence"/>
</dbReference>
<accession>A0ABR3G076</accession>
<reference evidence="2 3" key="1">
    <citation type="submission" date="2024-02" db="EMBL/GenBank/DDBJ databases">
        <title>A draft genome for the cacao thread blight pathogen Marasmius crinis-equi.</title>
        <authorList>
            <person name="Cohen S.P."/>
            <person name="Baruah I.K."/>
            <person name="Amoako-Attah I."/>
            <person name="Bukari Y."/>
            <person name="Meinhardt L.W."/>
            <person name="Bailey B.A."/>
        </authorList>
    </citation>
    <scope>NUCLEOTIDE SEQUENCE [LARGE SCALE GENOMIC DNA]</scope>
    <source>
        <strain evidence="2 3">GH-76</strain>
    </source>
</reference>
<dbReference type="EMBL" id="JBAHYK010000014">
    <property type="protein sequence ID" value="KAL0581238.1"/>
    <property type="molecule type" value="Genomic_DNA"/>
</dbReference>
<evidence type="ECO:0000313" key="3">
    <source>
        <dbReference type="Proteomes" id="UP001465976"/>
    </source>
</evidence>
<dbReference type="SUPFAM" id="SSF52058">
    <property type="entry name" value="L domain-like"/>
    <property type="match status" value="1"/>
</dbReference>
<proteinExistence type="predicted"/>
<gene>
    <name evidence="2" type="ORF">V5O48_000826</name>
</gene>
<dbReference type="InterPro" id="IPR001810">
    <property type="entry name" value="F-box_dom"/>
</dbReference>
<dbReference type="Gene3D" id="3.80.10.10">
    <property type="entry name" value="Ribonuclease Inhibitor"/>
    <property type="match status" value="1"/>
</dbReference>
<name>A0ABR3G076_9AGAR</name>
<sequence>MLSGTYWNAPHKDVFVKLNRASAVEILRGILSTETPESRMLSNSPTLWQPTLLCPKCRDEFVPSPIHVPLSTDALHSKCIPTEMESKQTALFIQDEERVLARYDKEIERFHHVAASLERERKALTETILHRRSWKSAVRRLPVEILDEIFTEVCLGTRDDDYALSIHPGSTEDILAPTVTLSQVCSRWREITHDLPHLWSTLSINIYRILKDVNPLIQLYSKNARDTPLDIFLQDSGRDCGSGPEDDPMGYLGKFGCAAYRLVMKQLHRCRKLKIDLQPKILSIAVDPWFQLNLSFPRLETFHNGLDDDDDDDNMVEAPDWFRDALYYKAPKLVHAETHYLTSLTETIFRCPVLTSLKVTVCLSPELLGVFLFESPLLQRLEIEDLNFSDINPFLAPPHVVLPALRTLSLTSGYAYDMAVIFRSVTLPSLDSLTINVRSHNINTAHYGLLMEQMDFQLHLLTMLERSACQLKKLNVGLNQDGTLGAIGLSWQRLFAACSSLTEFHLSQFDWLCEPLSTSFCDLLTVLTDSYSAPPSLPNLRKLDIRAQITESFEENVIGMLESWRLTRSGLEADRSLKASFRLRKSNSGAVACRSWDVERRVAELKKEGIACVFK</sequence>
<protein>
    <recommendedName>
        <fullName evidence="1">F-box domain-containing protein</fullName>
    </recommendedName>
</protein>
<comment type="caution">
    <text evidence="2">The sequence shown here is derived from an EMBL/GenBank/DDBJ whole genome shotgun (WGS) entry which is preliminary data.</text>
</comment>
<dbReference type="PANTHER" id="PTHR38926:SF5">
    <property type="entry name" value="F-BOX AND LEUCINE-RICH REPEAT PROTEIN 6"/>
    <property type="match status" value="1"/>
</dbReference>
<dbReference type="InterPro" id="IPR032675">
    <property type="entry name" value="LRR_dom_sf"/>
</dbReference>